<reference evidence="1 2" key="1">
    <citation type="submission" date="2016-01" db="EMBL/GenBank/DDBJ databases">
        <authorList>
            <person name="Oliw E.H."/>
        </authorList>
    </citation>
    <scope>NUCLEOTIDE SEQUENCE [LARGE SCALE GENOMIC DNA]</scope>
    <source>
        <strain evidence="1">LMG 22029</strain>
    </source>
</reference>
<dbReference type="Proteomes" id="UP000054893">
    <property type="component" value="Unassembled WGS sequence"/>
</dbReference>
<proteinExistence type="predicted"/>
<sequence length="71" mass="8097">MAKKFPEHPKHPERNCWGCDKYCAAGSMNCGNGNVRTQHPVEVLGDDWLEWERGVAEEMVAVQVRRQDEVA</sequence>
<dbReference type="AlphaFoldDB" id="A0A158FXD8"/>
<name>A0A158FXD8_CABSO</name>
<dbReference type="EMBL" id="FCOC02000004">
    <property type="protein sequence ID" value="SAL24323.1"/>
    <property type="molecule type" value="Genomic_DNA"/>
</dbReference>
<evidence type="ECO:0008006" key="3">
    <source>
        <dbReference type="Google" id="ProtNLM"/>
    </source>
</evidence>
<evidence type="ECO:0000313" key="1">
    <source>
        <dbReference type="EMBL" id="SAL24323.1"/>
    </source>
</evidence>
<evidence type="ECO:0000313" key="2">
    <source>
        <dbReference type="Proteomes" id="UP000054893"/>
    </source>
</evidence>
<dbReference type="InterPro" id="IPR021430">
    <property type="entry name" value="DUF3079"/>
</dbReference>
<gene>
    <name evidence="1" type="ORF">AWB64_01903</name>
</gene>
<organism evidence="1 2">
    <name type="scientific">Caballeronia sordidicola</name>
    <name type="common">Burkholderia sordidicola</name>
    <dbReference type="NCBI Taxonomy" id="196367"/>
    <lineage>
        <taxon>Bacteria</taxon>
        <taxon>Pseudomonadati</taxon>
        <taxon>Pseudomonadota</taxon>
        <taxon>Betaproteobacteria</taxon>
        <taxon>Burkholderiales</taxon>
        <taxon>Burkholderiaceae</taxon>
        <taxon>Caballeronia</taxon>
    </lineage>
</organism>
<dbReference type="RefSeq" id="WP_060818709.1">
    <property type="nucleotide sequence ID" value="NZ_FCOC02000004.1"/>
</dbReference>
<accession>A0A158FXD8</accession>
<protein>
    <recommendedName>
        <fullName evidence="3">DUF3079 domain-containing protein</fullName>
    </recommendedName>
</protein>
<dbReference type="Pfam" id="PF11278">
    <property type="entry name" value="DUF3079"/>
    <property type="match status" value="1"/>
</dbReference>
<dbReference type="OrthoDB" id="6992469at2"/>